<evidence type="ECO:0000256" key="1">
    <source>
        <dbReference type="SAM" id="SignalP"/>
    </source>
</evidence>
<evidence type="ECO:0000313" key="3">
    <source>
        <dbReference type="Proteomes" id="UP000008460"/>
    </source>
</evidence>
<dbReference type="Proteomes" id="UP000008460">
    <property type="component" value="Chromosome"/>
</dbReference>
<organism evidence="2 3">
    <name type="scientific">Cellulomonas fimi (strain ATCC 484 / DSM 20113 / JCM 1341 / CCUG 24087 / LMG 16345 / NBRC 15513 / NCIMB 8980 / NCTC 7547 / NRS-133)</name>
    <dbReference type="NCBI Taxonomy" id="590998"/>
    <lineage>
        <taxon>Bacteria</taxon>
        <taxon>Bacillati</taxon>
        <taxon>Actinomycetota</taxon>
        <taxon>Actinomycetes</taxon>
        <taxon>Micrococcales</taxon>
        <taxon>Cellulomonadaceae</taxon>
        <taxon>Cellulomonas</taxon>
    </lineage>
</organism>
<sequence>MTVKVRAVLSIALVAGFAAVAPAASAAPSPQQPVAASLTARFTPAELEDLQMYATQYGQPLSEVLQRFAGLSEFTTSAERVRNRLPDDFVAATWGNGSGEIVLCPGATKKGS</sequence>
<dbReference type="GO" id="GO:0006508">
    <property type="term" value="P:proteolysis"/>
    <property type="evidence" value="ECO:0007669"/>
    <property type="project" value="UniProtKB-KW"/>
</dbReference>
<dbReference type="EMBL" id="CP002666">
    <property type="protein sequence ID" value="AEE46380.1"/>
    <property type="molecule type" value="Genomic_DNA"/>
</dbReference>
<dbReference type="KEGG" id="cfi:Celf_2253"/>
<keyword evidence="2" id="KW-0645">Protease</keyword>
<proteinExistence type="predicted"/>
<keyword evidence="1" id="KW-0732">Signal</keyword>
<keyword evidence="2" id="KW-0378">Hydrolase</keyword>
<dbReference type="HOGENOM" id="CLU_2141384_0_0_11"/>
<keyword evidence="3" id="KW-1185">Reference proteome</keyword>
<accession>F4H283</accession>
<dbReference type="AlphaFoldDB" id="F4H283"/>
<feature type="signal peptide" evidence="1">
    <location>
        <begin position="1"/>
        <end position="26"/>
    </location>
</feature>
<reference evidence="2 3" key="1">
    <citation type="submission" date="2011-04" db="EMBL/GenBank/DDBJ databases">
        <title>Complete sequence of Cellulomonas fimi ATCC 484.</title>
        <authorList>
            <consortium name="US DOE Joint Genome Institute"/>
            <person name="Lucas S."/>
            <person name="Han J."/>
            <person name="Lapidus A."/>
            <person name="Cheng J.-F."/>
            <person name="Goodwin L."/>
            <person name="Pitluck S."/>
            <person name="Peters L."/>
            <person name="Chertkov O."/>
            <person name="Detter J.C."/>
            <person name="Han C."/>
            <person name="Tapia R."/>
            <person name="Land M."/>
            <person name="Hauser L."/>
            <person name="Kyrpides N."/>
            <person name="Ivanova N."/>
            <person name="Ovchinnikova G."/>
            <person name="Pagani I."/>
            <person name="Mead D."/>
            <person name="Brumm P."/>
            <person name="Woyke T."/>
        </authorList>
    </citation>
    <scope>NUCLEOTIDE SEQUENCE [LARGE SCALE GENOMIC DNA]</scope>
    <source>
        <strain evidence="3">ATCC 484 / DSM 20113 / JCM 1341 / NBRC 15513 / NCIMB 8980 / NCTC 7547</strain>
    </source>
</reference>
<dbReference type="GO" id="GO:0008233">
    <property type="term" value="F:peptidase activity"/>
    <property type="evidence" value="ECO:0007669"/>
    <property type="project" value="UniProtKB-KW"/>
</dbReference>
<evidence type="ECO:0000313" key="2">
    <source>
        <dbReference type="EMBL" id="AEE46380.1"/>
    </source>
</evidence>
<protein>
    <submittedName>
        <fullName evidence="2">Putative protease</fullName>
    </submittedName>
</protein>
<feature type="chain" id="PRO_5003314474" evidence="1">
    <location>
        <begin position="27"/>
        <end position="112"/>
    </location>
</feature>
<name>F4H283_CELFA</name>
<dbReference type="RefSeq" id="WP_013771406.1">
    <property type="nucleotide sequence ID" value="NC_015514.1"/>
</dbReference>
<gene>
    <name evidence="2" type="ordered locus">Celf_2253</name>
</gene>